<feature type="transmembrane region" description="Helical" evidence="7">
    <location>
        <begin position="28"/>
        <end position="47"/>
    </location>
</feature>
<evidence type="ECO:0000256" key="4">
    <source>
        <dbReference type="ARBA" id="ARBA00022989"/>
    </source>
</evidence>
<dbReference type="PANTHER" id="PTHR31885">
    <property type="entry name" value="GH04784P"/>
    <property type="match status" value="1"/>
</dbReference>
<proteinExistence type="inferred from homology"/>
<evidence type="ECO:0000256" key="5">
    <source>
        <dbReference type="ARBA" id="ARBA00023136"/>
    </source>
</evidence>
<dbReference type="Pfam" id="PF07947">
    <property type="entry name" value="YhhN"/>
    <property type="match status" value="1"/>
</dbReference>
<feature type="transmembrane region" description="Helical" evidence="7">
    <location>
        <begin position="147"/>
        <end position="165"/>
    </location>
</feature>
<sequence>MRVRSGRTVLSRLAHLARVKGVRARTAVPFWGVTGVHLAAQLVLAAGVPGAGVVAPVTKTLLMPALALVLADGLRHSGHSGRVDRSAPGWWPWAAVAVTFSWFGDLALISPDLFLAGVGLFGIAQVAYAATFVAAGDASRTSSRPGLLAPYAVWWLALAGFFAATGGVNPFLFAVSGYGLALGTMAFLAHRISPATATGAALFVASDSLIGLRGAGLELPAHGFWVMSTYLAAQWLIVRGLVEVAGAAGADGHDETAPAPGAAALRSRTSTTSATATPGA</sequence>
<evidence type="ECO:0000256" key="7">
    <source>
        <dbReference type="SAM" id="Phobius"/>
    </source>
</evidence>
<feature type="compositionally biased region" description="Low complexity" evidence="6">
    <location>
        <begin position="262"/>
        <end position="280"/>
    </location>
</feature>
<evidence type="ECO:0000256" key="6">
    <source>
        <dbReference type="SAM" id="MobiDB-lite"/>
    </source>
</evidence>
<evidence type="ECO:0000256" key="2">
    <source>
        <dbReference type="ARBA" id="ARBA00007375"/>
    </source>
</evidence>
<comment type="caution">
    <text evidence="8">The sequence shown here is derived from an EMBL/GenBank/DDBJ whole genome shotgun (WGS) entry which is preliminary data.</text>
</comment>
<keyword evidence="9" id="KW-1185">Reference proteome</keyword>
<dbReference type="PANTHER" id="PTHR31885:SF6">
    <property type="entry name" value="GH04784P"/>
    <property type="match status" value="1"/>
</dbReference>
<accession>A0ABR9RUU1</accession>
<dbReference type="Proteomes" id="UP000756387">
    <property type="component" value="Unassembled WGS sequence"/>
</dbReference>
<organism evidence="8 9">
    <name type="scientific">Nocardioides malaquae</name>
    <dbReference type="NCBI Taxonomy" id="2773426"/>
    <lineage>
        <taxon>Bacteria</taxon>
        <taxon>Bacillati</taxon>
        <taxon>Actinomycetota</taxon>
        <taxon>Actinomycetes</taxon>
        <taxon>Propionibacteriales</taxon>
        <taxon>Nocardioidaceae</taxon>
        <taxon>Nocardioides</taxon>
    </lineage>
</organism>
<keyword evidence="5 7" id="KW-0472">Membrane</keyword>
<feature type="region of interest" description="Disordered" evidence="6">
    <location>
        <begin position="252"/>
        <end position="280"/>
    </location>
</feature>
<protein>
    <submittedName>
        <fullName evidence="8">Lysoplasmalogenase</fullName>
    </submittedName>
</protein>
<name>A0ABR9RUU1_9ACTN</name>
<feature type="transmembrane region" description="Helical" evidence="7">
    <location>
        <begin position="115"/>
        <end position="135"/>
    </location>
</feature>
<comment type="similarity">
    <text evidence="2">Belongs to the TMEM86 family.</text>
</comment>
<comment type="subcellular location">
    <subcellularLocation>
        <location evidence="1">Membrane</location>
        <topology evidence="1">Multi-pass membrane protein</topology>
    </subcellularLocation>
</comment>
<dbReference type="RefSeq" id="WP_193638655.1">
    <property type="nucleotide sequence ID" value="NZ_JADCSA010000011.1"/>
</dbReference>
<evidence type="ECO:0000313" key="9">
    <source>
        <dbReference type="Proteomes" id="UP000756387"/>
    </source>
</evidence>
<evidence type="ECO:0000256" key="1">
    <source>
        <dbReference type="ARBA" id="ARBA00004141"/>
    </source>
</evidence>
<reference evidence="8 9" key="1">
    <citation type="submission" date="2020-10" db="EMBL/GenBank/DDBJ databases">
        <title>Nocardioides sp. isolated from sludge.</title>
        <authorList>
            <person name="Zhang X."/>
        </authorList>
    </citation>
    <scope>NUCLEOTIDE SEQUENCE [LARGE SCALE GENOMIC DNA]</scope>
    <source>
        <strain evidence="8 9">Y6</strain>
    </source>
</reference>
<evidence type="ECO:0000313" key="8">
    <source>
        <dbReference type="EMBL" id="MBE7325326.1"/>
    </source>
</evidence>
<keyword evidence="4 7" id="KW-1133">Transmembrane helix</keyword>
<evidence type="ECO:0000256" key="3">
    <source>
        <dbReference type="ARBA" id="ARBA00022692"/>
    </source>
</evidence>
<keyword evidence="3 7" id="KW-0812">Transmembrane</keyword>
<dbReference type="InterPro" id="IPR012506">
    <property type="entry name" value="TMEM86B-like"/>
</dbReference>
<gene>
    <name evidence="8" type="ORF">IEQ44_11735</name>
</gene>
<dbReference type="EMBL" id="JADCSA010000011">
    <property type="protein sequence ID" value="MBE7325326.1"/>
    <property type="molecule type" value="Genomic_DNA"/>
</dbReference>
<feature type="transmembrane region" description="Helical" evidence="7">
    <location>
        <begin position="90"/>
        <end position="109"/>
    </location>
</feature>